<evidence type="ECO:0000313" key="2">
    <source>
        <dbReference type="EMBL" id="VDH96778.1"/>
    </source>
</evidence>
<dbReference type="Proteomes" id="UP000596742">
    <property type="component" value="Unassembled WGS sequence"/>
</dbReference>
<proteinExistence type="predicted"/>
<dbReference type="OrthoDB" id="6110046at2759"/>
<reference evidence="2" key="1">
    <citation type="submission" date="2018-11" db="EMBL/GenBank/DDBJ databases">
        <authorList>
            <person name="Alioto T."/>
            <person name="Alioto T."/>
        </authorList>
    </citation>
    <scope>NUCLEOTIDE SEQUENCE</scope>
</reference>
<organism evidence="2 3">
    <name type="scientific">Mytilus galloprovincialis</name>
    <name type="common">Mediterranean mussel</name>
    <dbReference type="NCBI Taxonomy" id="29158"/>
    <lineage>
        <taxon>Eukaryota</taxon>
        <taxon>Metazoa</taxon>
        <taxon>Spiralia</taxon>
        <taxon>Lophotrochozoa</taxon>
        <taxon>Mollusca</taxon>
        <taxon>Bivalvia</taxon>
        <taxon>Autobranchia</taxon>
        <taxon>Pteriomorphia</taxon>
        <taxon>Mytilida</taxon>
        <taxon>Mytiloidea</taxon>
        <taxon>Mytilidae</taxon>
        <taxon>Mytilinae</taxon>
        <taxon>Mytilus</taxon>
    </lineage>
</organism>
<dbReference type="PANTHER" id="PTHR14187">
    <property type="entry name" value="ALPHA KINASE/ELONGATION FACTOR 2 KINASE"/>
    <property type="match status" value="1"/>
</dbReference>
<name>A0A8B6BW90_MYTGA</name>
<evidence type="ECO:0000313" key="3">
    <source>
        <dbReference type="Proteomes" id="UP000596742"/>
    </source>
</evidence>
<keyword evidence="3" id="KW-1185">Reference proteome</keyword>
<protein>
    <recommendedName>
        <fullName evidence="1">PH domain-containing protein</fullName>
    </recommendedName>
</protein>
<dbReference type="InterPro" id="IPR043129">
    <property type="entry name" value="ATPase_NBD"/>
</dbReference>
<dbReference type="PANTHER" id="PTHR14187:SF5">
    <property type="entry name" value="HEAT SHOCK 70 KDA PROTEIN 12A"/>
    <property type="match status" value="1"/>
</dbReference>
<dbReference type="Pfam" id="PF20700">
    <property type="entry name" value="Mutator"/>
    <property type="match status" value="1"/>
</dbReference>
<evidence type="ECO:0000259" key="1">
    <source>
        <dbReference type="PROSITE" id="PS50003"/>
    </source>
</evidence>
<gene>
    <name evidence="2" type="ORF">MGAL_10B057914</name>
</gene>
<feature type="non-terminal residue" evidence="2">
    <location>
        <position position="551"/>
    </location>
</feature>
<dbReference type="SUPFAM" id="SSF50729">
    <property type="entry name" value="PH domain-like"/>
    <property type="match status" value="1"/>
</dbReference>
<feature type="domain" description="PH" evidence="1">
    <location>
        <begin position="1"/>
        <end position="53"/>
    </location>
</feature>
<dbReference type="InterPro" id="IPR049012">
    <property type="entry name" value="Mutator_transp_dom"/>
</dbReference>
<dbReference type="Gene3D" id="3.30.420.40">
    <property type="match status" value="1"/>
</dbReference>
<dbReference type="SUPFAM" id="SSF53067">
    <property type="entry name" value="Actin-like ATPase domain"/>
    <property type="match status" value="1"/>
</dbReference>
<comment type="caution">
    <text evidence="2">The sequence shown here is derived from an EMBL/GenBank/DDBJ whole genome shotgun (WGS) entry which is preliminary data.</text>
</comment>
<dbReference type="PROSITE" id="PS50003">
    <property type="entry name" value="PH_DOMAIN"/>
    <property type="match status" value="1"/>
</dbReference>
<dbReference type="InterPro" id="IPR001849">
    <property type="entry name" value="PH_domain"/>
</dbReference>
<sequence length="551" mass="61484">MNVGIFFSVQYTEIKLVGKTEFKVAIGNKKLTLKANSKESREKWMTAIQAIQNRQFSKKMFGSFHLPDEVAESDIACDNSAGQSIDKIKELASSSSSSSLSPQARKSERISELLEVPKKPMQVVAAIDFGTTFSGAAFSTKSSFESNPLRVENIQLDKKKAYHKTQTSVLFRKLEFIAFGEQAERRYQTLSLKEETDDLFFFRNFKMQLHGEKLSKSLKLHTIDGKEKSCITVIAACIEHIKEKAIERIKQMNKSIDEFDVHWVLTVPAIWSEQARQFMIKAAEKTGIDRDNLSLALEPECAAVYCKHDELVKDTGQRNSALQSFRPGSKFMVVDLGGGTVDITVSEVLESGKIKEISKASGDYFKWLNDGRKLEDSPQVGLRNDHGNYVYEYLDVGAEAELEGDNTSDVSKSWTIGRRIVELNILAEGMYCCTCKCPLHLSNIVGERLFGLGGLLMVDCELCHTVTDVHFGKRGPSGSYDINTKASIGMIHAGMGPTHLQNFLAECKMQSITESTLRKKEKELSGQIKNVTIQSCNVAQREEKSLSTNGN</sequence>
<dbReference type="EMBL" id="UYJE01000814">
    <property type="protein sequence ID" value="VDH96778.1"/>
    <property type="molecule type" value="Genomic_DNA"/>
</dbReference>
<dbReference type="AlphaFoldDB" id="A0A8B6BW90"/>
<accession>A0A8B6BW90</accession>